<evidence type="ECO:0000256" key="7">
    <source>
        <dbReference type="ARBA" id="ARBA00047942"/>
    </source>
</evidence>
<keyword evidence="6" id="KW-0238">DNA-binding</keyword>
<evidence type="ECO:0000256" key="2">
    <source>
        <dbReference type="ARBA" id="ARBA00022603"/>
    </source>
</evidence>
<name>A0A8S5V4E8_9CAUD</name>
<evidence type="ECO:0000256" key="6">
    <source>
        <dbReference type="ARBA" id="ARBA00023125"/>
    </source>
</evidence>
<proteinExistence type="predicted"/>
<dbReference type="InterPro" id="IPR029063">
    <property type="entry name" value="SAM-dependent_MTases_sf"/>
</dbReference>
<dbReference type="EMBL" id="BK016196">
    <property type="protein sequence ID" value="DAG01626.1"/>
    <property type="molecule type" value="Genomic_DNA"/>
</dbReference>
<keyword evidence="4" id="KW-0949">S-adenosyl-L-methionine</keyword>
<accession>A0A8S5V4E8</accession>
<dbReference type="PROSITE" id="PS00092">
    <property type="entry name" value="N6_MTASE"/>
    <property type="match status" value="1"/>
</dbReference>
<dbReference type="Gene3D" id="3.40.50.150">
    <property type="entry name" value="Vaccinia Virus protein VP39"/>
    <property type="match status" value="1"/>
</dbReference>
<dbReference type="GO" id="GO:0032259">
    <property type="term" value="P:methylation"/>
    <property type="evidence" value="ECO:0007669"/>
    <property type="project" value="UniProtKB-KW"/>
</dbReference>
<dbReference type="SUPFAM" id="SSF53335">
    <property type="entry name" value="S-adenosyl-L-methionine-dependent methyltransferases"/>
    <property type="match status" value="1"/>
</dbReference>
<dbReference type="Pfam" id="PF07669">
    <property type="entry name" value="Eco57I"/>
    <property type="match status" value="1"/>
</dbReference>
<evidence type="ECO:0000259" key="8">
    <source>
        <dbReference type="Pfam" id="PF07669"/>
    </source>
</evidence>
<keyword evidence="3" id="KW-0808">Transferase</keyword>
<dbReference type="InterPro" id="IPR011639">
    <property type="entry name" value="MethylTrfase_TaqI-like_dom"/>
</dbReference>
<evidence type="ECO:0000313" key="9">
    <source>
        <dbReference type="EMBL" id="DAG01626.1"/>
    </source>
</evidence>
<protein>
    <recommendedName>
        <fullName evidence="1">site-specific DNA-methyltransferase (adenine-specific)</fullName>
        <ecNumber evidence="1">2.1.1.72</ecNumber>
    </recommendedName>
</protein>
<dbReference type="InterPro" id="IPR002052">
    <property type="entry name" value="DNA_methylase_N6_adenine_CS"/>
</dbReference>
<dbReference type="InterPro" id="IPR050953">
    <property type="entry name" value="N4_N6_ade-DNA_methylase"/>
</dbReference>
<organism evidence="9">
    <name type="scientific">Siphoviridae sp. ct87j35</name>
    <dbReference type="NCBI Taxonomy" id="2825356"/>
    <lineage>
        <taxon>Viruses</taxon>
        <taxon>Duplodnaviria</taxon>
        <taxon>Heunggongvirae</taxon>
        <taxon>Uroviricota</taxon>
        <taxon>Caudoviricetes</taxon>
    </lineage>
</organism>
<dbReference type="PANTHER" id="PTHR33841:SF6">
    <property type="entry name" value="TYPE II METHYLTRANSFERASE M.HINDII"/>
    <property type="match status" value="1"/>
</dbReference>
<feature type="domain" description="Type II methyltransferase M.TaqI-like" evidence="8">
    <location>
        <begin position="83"/>
        <end position="157"/>
    </location>
</feature>
<comment type="catalytic activity">
    <reaction evidence="7">
        <text>a 2'-deoxyadenosine in DNA + S-adenosyl-L-methionine = an N(6)-methyl-2'-deoxyadenosine in DNA + S-adenosyl-L-homocysteine + H(+)</text>
        <dbReference type="Rhea" id="RHEA:15197"/>
        <dbReference type="Rhea" id="RHEA-COMP:12418"/>
        <dbReference type="Rhea" id="RHEA-COMP:12419"/>
        <dbReference type="ChEBI" id="CHEBI:15378"/>
        <dbReference type="ChEBI" id="CHEBI:57856"/>
        <dbReference type="ChEBI" id="CHEBI:59789"/>
        <dbReference type="ChEBI" id="CHEBI:90615"/>
        <dbReference type="ChEBI" id="CHEBI:90616"/>
        <dbReference type="EC" id="2.1.1.72"/>
    </reaction>
</comment>
<evidence type="ECO:0000256" key="5">
    <source>
        <dbReference type="ARBA" id="ARBA00022747"/>
    </source>
</evidence>
<dbReference type="GO" id="GO:0003677">
    <property type="term" value="F:DNA binding"/>
    <property type="evidence" value="ECO:0007669"/>
    <property type="project" value="UniProtKB-KW"/>
</dbReference>
<reference evidence="9" key="1">
    <citation type="journal article" date="2021" name="Proc. Natl. Acad. Sci. U.S.A.">
        <title>A Catalog of Tens of Thousands of Viruses from Human Metagenomes Reveals Hidden Associations with Chronic Diseases.</title>
        <authorList>
            <person name="Tisza M.J."/>
            <person name="Buck C.B."/>
        </authorList>
    </citation>
    <scope>NUCLEOTIDE SEQUENCE</scope>
    <source>
        <strain evidence="9">Ct87j35</strain>
    </source>
</reference>
<dbReference type="PANTHER" id="PTHR33841">
    <property type="entry name" value="DNA METHYLTRANSFERASE YEEA-RELATED"/>
    <property type="match status" value="1"/>
</dbReference>
<dbReference type="EC" id="2.1.1.72" evidence="1"/>
<dbReference type="GO" id="GO:0009007">
    <property type="term" value="F:site-specific DNA-methyltransferase (adenine-specific) activity"/>
    <property type="evidence" value="ECO:0007669"/>
    <property type="project" value="UniProtKB-EC"/>
</dbReference>
<evidence type="ECO:0000256" key="1">
    <source>
        <dbReference type="ARBA" id="ARBA00011900"/>
    </source>
</evidence>
<dbReference type="GO" id="GO:0009307">
    <property type="term" value="P:DNA restriction-modification system"/>
    <property type="evidence" value="ECO:0007669"/>
    <property type="project" value="UniProtKB-KW"/>
</dbReference>
<keyword evidence="5" id="KW-0680">Restriction system</keyword>
<evidence type="ECO:0000256" key="3">
    <source>
        <dbReference type="ARBA" id="ARBA00022679"/>
    </source>
</evidence>
<keyword evidence="2 9" id="KW-0489">Methyltransferase</keyword>
<evidence type="ECO:0000256" key="4">
    <source>
        <dbReference type="ARBA" id="ARBA00022691"/>
    </source>
</evidence>
<dbReference type="PRINTS" id="PR00507">
    <property type="entry name" value="N12N6MTFRASE"/>
</dbReference>
<sequence length="291" mass="33228">MDIVGMLYPDGRMGTTNYIYTPENIVDAMVDMLPDDFWTPDVKVLDIFSKSGRFLMAAYKKLFNSPYLADMDIAKRKHHILSEQLYGITDDFTCLLLSESSLYGYAQYGKKNIRMIEDLQSIVKTTDKKLVAERLGKELGGQMEFDLVIGNPPYNKGADIDFVFLGCELSSKYVCMITPAKWQTADANQRISSKMSYGQFREKLVPHMEYVCFYPDCLDVFGIQEQSGVSWFILDKSNTYENSCTVENKCNLQKYANGIEKRDITHRQTLWNIGNKIIEHLNRGGGAVQII</sequence>